<dbReference type="Pfam" id="PF23297">
    <property type="entry name" value="ACP_SdgA_C"/>
    <property type="match status" value="1"/>
</dbReference>
<organism evidence="4 5">
    <name type="scientific">Sclerotinia nivalis</name>
    <dbReference type="NCBI Taxonomy" id="352851"/>
    <lineage>
        <taxon>Eukaryota</taxon>
        <taxon>Fungi</taxon>
        <taxon>Dikarya</taxon>
        <taxon>Ascomycota</taxon>
        <taxon>Pezizomycotina</taxon>
        <taxon>Leotiomycetes</taxon>
        <taxon>Helotiales</taxon>
        <taxon>Sclerotiniaceae</taxon>
        <taxon>Sclerotinia</taxon>
    </lineage>
</organism>
<dbReference type="SUPFAM" id="SSF47336">
    <property type="entry name" value="ACP-like"/>
    <property type="match status" value="1"/>
</dbReference>
<dbReference type="InterPro" id="IPR036736">
    <property type="entry name" value="ACP-like_sf"/>
</dbReference>
<keyword evidence="1" id="KW-0596">Phosphopantetheine</keyword>
<sequence length="359" mass="39281">MASRGAKNMIVLSRRGSKNKYSKSLQEELKDQGVHLVTPACDIVNLRSLKTCLKTCSQHMPPIKGCIQAAVVMRDATFTKVSYEDWKDCLEPKVLGSWNLHQSLPQGMDFFLCLSSISGIVGRETQGCYAAGNTYLDSLAQFRILHGEKAVSIDLGIMEEDGMLAEDPSLMNRAKSSGALIPIYTAQLHALLDYYCNPTLPMLDCRSCQPLIGLEVPANLFAKNIDLPPFLYLPTFKHLFQIAGDYTQNTNNGNNAKTDISAQIASAASVAEAAVIVTQALMDRLSTSVGIPIDELRDDKPMHQHGVDSLLAIELRNWFAKKIGADVAIFDILGDLGIKDVAGLAARKSVYKQTSWADN</sequence>
<proteinExistence type="predicted"/>
<accession>A0A9X0DH36</accession>
<dbReference type="InterPro" id="IPR057326">
    <property type="entry name" value="KR_dom"/>
</dbReference>
<gene>
    <name evidence="4" type="ORF">OCU04_010453</name>
</gene>
<reference evidence="4" key="1">
    <citation type="submission" date="2022-11" db="EMBL/GenBank/DDBJ databases">
        <title>Genome Resource of Sclerotinia nivalis Strain SnTB1, a Plant Pathogen Isolated from American Ginseng.</title>
        <authorList>
            <person name="Fan S."/>
        </authorList>
    </citation>
    <scope>NUCLEOTIDE SEQUENCE</scope>
    <source>
        <strain evidence="4">SnTB1</strain>
    </source>
</reference>
<dbReference type="InterPro" id="IPR009081">
    <property type="entry name" value="PP-bd_ACP"/>
</dbReference>
<evidence type="ECO:0000256" key="1">
    <source>
        <dbReference type="ARBA" id="ARBA00022450"/>
    </source>
</evidence>
<keyword evidence="5" id="KW-1185">Reference proteome</keyword>
<name>A0A9X0DH36_9HELO</name>
<dbReference type="SMART" id="SM00823">
    <property type="entry name" value="PKS_PP"/>
    <property type="match status" value="1"/>
</dbReference>
<evidence type="ECO:0000313" key="5">
    <source>
        <dbReference type="Proteomes" id="UP001152300"/>
    </source>
</evidence>
<evidence type="ECO:0000313" key="4">
    <source>
        <dbReference type="EMBL" id="KAJ8061397.1"/>
    </source>
</evidence>
<dbReference type="InterPro" id="IPR013968">
    <property type="entry name" value="PKS_KR"/>
</dbReference>
<dbReference type="GO" id="GO:0006633">
    <property type="term" value="P:fatty acid biosynthetic process"/>
    <property type="evidence" value="ECO:0007669"/>
    <property type="project" value="TreeGrafter"/>
</dbReference>
<dbReference type="GO" id="GO:0004312">
    <property type="term" value="F:fatty acid synthase activity"/>
    <property type="evidence" value="ECO:0007669"/>
    <property type="project" value="TreeGrafter"/>
</dbReference>
<dbReference type="GO" id="GO:0031177">
    <property type="term" value="F:phosphopantetheine binding"/>
    <property type="evidence" value="ECO:0007669"/>
    <property type="project" value="InterPro"/>
</dbReference>
<dbReference type="InterPro" id="IPR020806">
    <property type="entry name" value="PKS_PP-bd"/>
</dbReference>
<dbReference type="Gene3D" id="3.40.50.720">
    <property type="entry name" value="NAD(P)-binding Rossmann-like Domain"/>
    <property type="match status" value="1"/>
</dbReference>
<dbReference type="Gene3D" id="1.10.1200.10">
    <property type="entry name" value="ACP-like"/>
    <property type="match status" value="1"/>
</dbReference>
<evidence type="ECO:0000256" key="2">
    <source>
        <dbReference type="ARBA" id="ARBA00022553"/>
    </source>
</evidence>
<dbReference type="OrthoDB" id="329835at2759"/>
<dbReference type="PANTHER" id="PTHR43775:SF29">
    <property type="entry name" value="ASPERFURANONE POLYKETIDE SYNTHASE AFOG-RELATED"/>
    <property type="match status" value="1"/>
</dbReference>
<dbReference type="Proteomes" id="UP001152300">
    <property type="component" value="Unassembled WGS sequence"/>
</dbReference>
<evidence type="ECO:0000259" key="3">
    <source>
        <dbReference type="PROSITE" id="PS50075"/>
    </source>
</evidence>
<dbReference type="SMART" id="SM00822">
    <property type="entry name" value="PKS_KR"/>
    <property type="match status" value="1"/>
</dbReference>
<dbReference type="PROSITE" id="PS50075">
    <property type="entry name" value="CARRIER"/>
    <property type="match status" value="1"/>
</dbReference>
<dbReference type="SUPFAM" id="SSF51735">
    <property type="entry name" value="NAD(P)-binding Rossmann-fold domains"/>
    <property type="match status" value="1"/>
</dbReference>
<dbReference type="PANTHER" id="PTHR43775">
    <property type="entry name" value="FATTY ACID SYNTHASE"/>
    <property type="match status" value="1"/>
</dbReference>
<dbReference type="Pfam" id="PF08659">
    <property type="entry name" value="KR"/>
    <property type="match status" value="1"/>
</dbReference>
<feature type="domain" description="Carrier" evidence="3">
    <location>
        <begin position="272"/>
        <end position="349"/>
    </location>
</feature>
<protein>
    <recommendedName>
        <fullName evidence="3">Carrier domain-containing protein</fullName>
    </recommendedName>
</protein>
<dbReference type="InterPro" id="IPR050091">
    <property type="entry name" value="PKS_NRPS_Biosynth_Enz"/>
</dbReference>
<comment type="caution">
    <text evidence="4">The sequence shown here is derived from an EMBL/GenBank/DDBJ whole genome shotgun (WGS) entry which is preliminary data.</text>
</comment>
<dbReference type="GO" id="GO:0044550">
    <property type="term" value="P:secondary metabolite biosynthetic process"/>
    <property type="evidence" value="ECO:0007669"/>
    <property type="project" value="TreeGrafter"/>
</dbReference>
<dbReference type="AlphaFoldDB" id="A0A9X0DH36"/>
<dbReference type="InterPro" id="IPR036291">
    <property type="entry name" value="NAD(P)-bd_dom_sf"/>
</dbReference>
<dbReference type="EMBL" id="JAPEIS010000012">
    <property type="protein sequence ID" value="KAJ8061397.1"/>
    <property type="molecule type" value="Genomic_DNA"/>
</dbReference>
<keyword evidence="2" id="KW-0597">Phosphoprotein</keyword>